<name>A0A1I7YTX1_9BILA</name>
<dbReference type="WBParaSite" id="L893_g19683.t1">
    <property type="protein sequence ID" value="L893_g19683.t1"/>
    <property type="gene ID" value="L893_g19683"/>
</dbReference>
<keyword evidence="1" id="KW-1185">Reference proteome</keyword>
<sequence length="300" mass="34753">MERISLDFVERVVNLLSYDGFQMVYNGYYRVCKDEKDNRNASAFSRLSRPWPKAAASLKECCVYISDDDVYSIHEVEKSNMHQGYKCLSEVDIQSWDPRKHVVREISISRRRLCACYPTCERRLSADVLRRLQKILGQNQRPVNITYRSFLSPEETKVGENLDQLLPAIHGIGLLEVSSGFGSHMSRLLEKPVNFLDPRISSVSAIRRETLVIQIVEAMKKGLLRGWNLGGYLSHYSYQKMIGAILDVHEERPPKCFCSGRTEPFSSEFTKRLLEIEERWKALPGNHEIRWTDSGFRYVH</sequence>
<evidence type="ECO:0000313" key="1">
    <source>
        <dbReference type="Proteomes" id="UP000095287"/>
    </source>
</evidence>
<organism evidence="1 2">
    <name type="scientific">Steinernema glaseri</name>
    <dbReference type="NCBI Taxonomy" id="37863"/>
    <lineage>
        <taxon>Eukaryota</taxon>
        <taxon>Metazoa</taxon>
        <taxon>Ecdysozoa</taxon>
        <taxon>Nematoda</taxon>
        <taxon>Chromadorea</taxon>
        <taxon>Rhabditida</taxon>
        <taxon>Tylenchina</taxon>
        <taxon>Panagrolaimomorpha</taxon>
        <taxon>Strongyloidoidea</taxon>
        <taxon>Steinernematidae</taxon>
        <taxon>Steinernema</taxon>
    </lineage>
</organism>
<evidence type="ECO:0000313" key="2">
    <source>
        <dbReference type="WBParaSite" id="L893_g19683.t1"/>
    </source>
</evidence>
<reference evidence="2" key="1">
    <citation type="submission" date="2016-11" db="UniProtKB">
        <authorList>
            <consortium name="WormBaseParasite"/>
        </authorList>
    </citation>
    <scope>IDENTIFICATION</scope>
</reference>
<protein>
    <submittedName>
        <fullName evidence="2">Transposase</fullName>
    </submittedName>
</protein>
<proteinExistence type="predicted"/>
<dbReference type="Proteomes" id="UP000095287">
    <property type="component" value="Unplaced"/>
</dbReference>
<accession>A0A1I7YTX1</accession>
<dbReference type="AlphaFoldDB" id="A0A1I7YTX1"/>